<evidence type="ECO:0000259" key="7">
    <source>
        <dbReference type="PROSITE" id="PS50011"/>
    </source>
</evidence>
<feature type="transmembrane region" description="Helical" evidence="6">
    <location>
        <begin position="632"/>
        <end position="652"/>
    </location>
</feature>
<dbReference type="SUPFAM" id="SSF56112">
    <property type="entry name" value="Protein kinase-like (PK-like)"/>
    <property type="match status" value="1"/>
</dbReference>
<dbReference type="Proteomes" id="UP000078287">
    <property type="component" value="Unassembled WGS sequence"/>
</dbReference>
<dbReference type="CDD" id="cd10719">
    <property type="entry name" value="DnaJ_zf"/>
    <property type="match status" value="1"/>
</dbReference>
<evidence type="ECO:0000313" key="8">
    <source>
        <dbReference type="EMBL" id="OAN45491.1"/>
    </source>
</evidence>
<sequence>MSTPRPTIRGERRSNDTNDLELRDYRLHEQVGQDELSIIYRATHQTLNRPVYVAILRRHDWISNSRFQLAARLAATLSHPHLLPVIDAGHDDRYGDYMVTPYIDARPLSDILAEGAPDLARAMRIISQIAAAIDYLHKQQVVHRDVQPANILVTQQGNAYLTNLSLAAAPDAPLDLSTLSEAEYLTPYSAPELHLAQTEAHPALDIYSLGAVAYHLLSGELPPSGLIVELDLAGKPPALVLAERVLLRMLSPQPNLRFLTASAAANALRLAVRTLLDQTTTDMEEAQWETYAEWFENPLELALTAELSDLAEQFNDFLTESRKRADLLHQRNYLRRWLNYWSRQHPLRRQSLGQLIEFESIASYNIYFYELKVLYEFRTSPKPQIRPMQLDERPIAEPALDVWKTQLPPPKDFASEAGGEVVLPGSRRFFTCPDCQGSGQIQCPQCQGKGMIKPRAKRGEPEPVEQTCPQCRGYGKVRCDKCAGNGNLVEEKVFRWSRKAIVHENNDDSEGLPPKVQALLRQRARKVYEAEIDLYDSHWHSAGPLSALIELASKEAGEQGRPLRALLQIKGAMVTQINGSLDEQECELYLIRKNEPQVATDAPDQSPSSVEQRLFDKETLVSTISLWNWERIALAVVVLLFVVMAMVVGIIMM</sequence>
<evidence type="ECO:0000256" key="6">
    <source>
        <dbReference type="SAM" id="Phobius"/>
    </source>
</evidence>
<dbReference type="GO" id="GO:0051082">
    <property type="term" value="F:unfolded protein binding"/>
    <property type="evidence" value="ECO:0007669"/>
    <property type="project" value="InterPro"/>
</dbReference>
<proteinExistence type="predicted"/>
<dbReference type="AlphaFoldDB" id="A0A178M9M8"/>
<dbReference type="STRING" id="1707952.A6A03_14570"/>
<name>A0A178M9M8_9CHLR</name>
<evidence type="ECO:0000313" key="9">
    <source>
        <dbReference type="Proteomes" id="UP000078287"/>
    </source>
</evidence>
<dbReference type="SUPFAM" id="SSF57938">
    <property type="entry name" value="DnaJ/Hsp40 cysteine-rich domain"/>
    <property type="match status" value="1"/>
</dbReference>
<dbReference type="GO" id="GO:0004674">
    <property type="term" value="F:protein serine/threonine kinase activity"/>
    <property type="evidence" value="ECO:0007669"/>
    <property type="project" value="UniProtKB-EC"/>
</dbReference>
<dbReference type="Gene3D" id="1.10.510.10">
    <property type="entry name" value="Transferase(Phosphotransferase) domain 1"/>
    <property type="match status" value="1"/>
</dbReference>
<comment type="caution">
    <text evidence="8">The sequence shown here is derived from an EMBL/GenBank/DDBJ whole genome shotgun (WGS) entry which is preliminary data.</text>
</comment>
<feature type="domain" description="Protein kinase" evidence="7">
    <location>
        <begin position="25"/>
        <end position="334"/>
    </location>
</feature>
<keyword evidence="4 8" id="KW-0418">Kinase</keyword>
<dbReference type="Gene3D" id="3.30.200.20">
    <property type="entry name" value="Phosphorylase Kinase, domain 1"/>
    <property type="match status" value="1"/>
</dbReference>
<dbReference type="RefSeq" id="WP_066787560.1">
    <property type="nucleotide sequence ID" value="NZ_LWQS01000054.1"/>
</dbReference>
<keyword evidence="3" id="KW-0547">Nucleotide-binding</keyword>
<dbReference type="InterPro" id="IPR011009">
    <property type="entry name" value="Kinase-like_dom_sf"/>
</dbReference>
<protein>
    <recommendedName>
        <fullName evidence="1">non-specific serine/threonine protein kinase</fullName>
        <ecNumber evidence="1">2.7.11.1</ecNumber>
    </recommendedName>
</protein>
<evidence type="ECO:0000256" key="4">
    <source>
        <dbReference type="ARBA" id="ARBA00022777"/>
    </source>
</evidence>
<evidence type="ECO:0000256" key="2">
    <source>
        <dbReference type="ARBA" id="ARBA00022679"/>
    </source>
</evidence>
<keyword evidence="6" id="KW-0812">Transmembrane</keyword>
<accession>A0A178M9M8</accession>
<dbReference type="GO" id="GO:0031072">
    <property type="term" value="F:heat shock protein binding"/>
    <property type="evidence" value="ECO:0007669"/>
    <property type="project" value="InterPro"/>
</dbReference>
<dbReference type="CDD" id="cd14014">
    <property type="entry name" value="STKc_PknB_like"/>
    <property type="match status" value="1"/>
</dbReference>
<dbReference type="InterPro" id="IPR001305">
    <property type="entry name" value="HSP_DnaJ_Cys-rich_dom"/>
</dbReference>
<keyword evidence="6" id="KW-0472">Membrane</keyword>
<gene>
    <name evidence="8" type="ORF">A6A03_14570</name>
</gene>
<dbReference type="Gene3D" id="2.10.230.10">
    <property type="entry name" value="Heat shock protein DnaJ, cysteine-rich domain"/>
    <property type="match status" value="1"/>
</dbReference>
<dbReference type="InterPro" id="IPR000719">
    <property type="entry name" value="Prot_kinase_dom"/>
</dbReference>
<reference evidence="8 9" key="1">
    <citation type="submission" date="2016-04" db="EMBL/GenBank/DDBJ databases">
        <title>Chloroflexus islandicus sp. nov., a thermophilic filamentous anoxygenic phototrophic bacterium from geyser Strokkur (Iceland).</title>
        <authorList>
            <person name="Gaisin V.A."/>
            <person name="Kalashnikov A.M."/>
            <person name="Sukhacheva M.V."/>
            <person name="Grouzdev D.S."/>
            <person name="Ivanov T.M."/>
            <person name="Kuznetsov B."/>
            <person name="Gorlenko V.M."/>
        </authorList>
    </citation>
    <scope>NUCLEOTIDE SEQUENCE [LARGE SCALE GENOMIC DNA]</scope>
    <source>
        <strain evidence="9">isl-2</strain>
    </source>
</reference>
<keyword evidence="9" id="KW-1185">Reference proteome</keyword>
<evidence type="ECO:0000256" key="1">
    <source>
        <dbReference type="ARBA" id="ARBA00012513"/>
    </source>
</evidence>
<dbReference type="Pfam" id="PF00069">
    <property type="entry name" value="Pkinase"/>
    <property type="match status" value="1"/>
</dbReference>
<keyword evidence="6" id="KW-1133">Transmembrane helix</keyword>
<dbReference type="InterPro" id="IPR036410">
    <property type="entry name" value="HSP_DnaJ_Cys-rich_dom_sf"/>
</dbReference>
<dbReference type="EC" id="2.7.11.1" evidence="1"/>
<dbReference type="EMBL" id="LWQS01000054">
    <property type="protein sequence ID" value="OAN45491.1"/>
    <property type="molecule type" value="Genomic_DNA"/>
</dbReference>
<dbReference type="PROSITE" id="PS50011">
    <property type="entry name" value="PROTEIN_KINASE_DOM"/>
    <property type="match status" value="1"/>
</dbReference>
<dbReference type="GO" id="GO:0005524">
    <property type="term" value="F:ATP binding"/>
    <property type="evidence" value="ECO:0007669"/>
    <property type="project" value="UniProtKB-KW"/>
</dbReference>
<organism evidence="8 9">
    <name type="scientific">Chloroflexus islandicus</name>
    <dbReference type="NCBI Taxonomy" id="1707952"/>
    <lineage>
        <taxon>Bacteria</taxon>
        <taxon>Bacillati</taxon>
        <taxon>Chloroflexota</taxon>
        <taxon>Chloroflexia</taxon>
        <taxon>Chloroflexales</taxon>
        <taxon>Chloroflexineae</taxon>
        <taxon>Chloroflexaceae</taxon>
        <taxon>Chloroflexus</taxon>
    </lineage>
</organism>
<keyword evidence="5" id="KW-0067">ATP-binding</keyword>
<dbReference type="PANTHER" id="PTHR43289:SF6">
    <property type="entry name" value="SERINE_THREONINE-PROTEIN KINASE NEKL-3"/>
    <property type="match status" value="1"/>
</dbReference>
<evidence type="ECO:0000256" key="5">
    <source>
        <dbReference type="ARBA" id="ARBA00022840"/>
    </source>
</evidence>
<dbReference type="PANTHER" id="PTHR43289">
    <property type="entry name" value="MITOGEN-ACTIVATED PROTEIN KINASE KINASE KINASE 20-RELATED"/>
    <property type="match status" value="1"/>
</dbReference>
<evidence type="ECO:0000256" key="3">
    <source>
        <dbReference type="ARBA" id="ARBA00022741"/>
    </source>
</evidence>
<dbReference type="OrthoDB" id="9814968at2"/>
<keyword evidence="2" id="KW-0808">Transferase</keyword>